<evidence type="ECO:0000313" key="2">
    <source>
        <dbReference type="Proteomes" id="UP000054815"/>
    </source>
</evidence>
<sequence length="70" mass="7757">MARLETATTIPIYLIIISSSRAQLTCGQLVYDTLRFNCCENTNLCTQNGTELAVHSYATIPLFRCAARAE</sequence>
<dbReference type="AlphaFoldDB" id="A0A0V0XEG3"/>
<reference evidence="1 2" key="1">
    <citation type="submission" date="2015-01" db="EMBL/GenBank/DDBJ databases">
        <title>Evolution of Trichinella species and genotypes.</title>
        <authorList>
            <person name="Korhonen P.K."/>
            <person name="Edoardo P."/>
            <person name="Giuseppe L.R."/>
            <person name="Gasser R.B."/>
        </authorList>
    </citation>
    <scope>NUCLEOTIDE SEQUENCE [LARGE SCALE GENOMIC DNA]</scope>
    <source>
        <strain evidence="1">ISS141</strain>
    </source>
</reference>
<organism evidence="1 2">
    <name type="scientific">Trichinella pseudospiralis</name>
    <name type="common">Parasitic roundworm</name>
    <dbReference type="NCBI Taxonomy" id="6337"/>
    <lineage>
        <taxon>Eukaryota</taxon>
        <taxon>Metazoa</taxon>
        <taxon>Ecdysozoa</taxon>
        <taxon>Nematoda</taxon>
        <taxon>Enoplea</taxon>
        <taxon>Dorylaimia</taxon>
        <taxon>Trichinellida</taxon>
        <taxon>Trichinellidae</taxon>
        <taxon>Trichinella</taxon>
    </lineage>
</organism>
<proteinExistence type="predicted"/>
<protein>
    <submittedName>
        <fullName evidence="1">Uncharacterized protein</fullName>
    </submittedName>
</protein>
<comment type="caution">
    <text evidence="1">The sequence shown here is derived from an EMBL/GenBank/DDBJ whole genome shotgun (WGS) entry which is preliminary data.</text>
</comment>
<accession>A0A0V0XEG3</accession>
<dbReference type="Proteomes" id="UP000054815">
    <property type="component" value="Unassembled WGS sequence"/>
</dbReference>
<name>A0A0V0XEG3_TRIPS</name>
<evidence type="ECO:0000313" key="1">
    <source>
        <dbReference type="EMBL" id="KRX86427.1"/>
    </source>
</evidence>
<dbReference type="EMBL" id="JYDU01000379">
    <property type="protein sequence ID" value="KRX86427.1"/>
    <property type="molecule type" value="Genomic_DNA"/>
</dbReference>
<gene>
    <name evidence="1" type="ORF">T4E_1070</name>
</gene>